<keyword evidence="3" id="KW-1185">Reference proteome</keyword>
<name>A0A8K1G985_9PASS</name>
<proteinExistence type="predicted"/>
<feature type="compositionally biased region" description="Basic and acidic residues" evidence="1">
    <location>
        <begin position="145"/>
        <end position="159"/>
    </location>
</feature>
<dbReference type="Proteomes" id="UP000796761">
    <property type="component" value="Unassembled WGS sequence"/>
</dbReference>
<dbReference type="OrthoDB" id="10507569at2759"/>
<sequence length="182" mass="19848">MTAGSKAEQPLAKAKPISNCGSTPGETDLREGKKILCIHTWRQDLEYVIETTLQTPKIGKKEEVELFQCARAKIPLQALVESMVQSMVKSMVRQLFPAAHGGPWWSRDSPAAPGEPHSRAGGCPTEVVTLQKAHAEQAPGWTCGPRERSTRGTAEEEGNRMPSAGTSHPSRVNSLQLLKRPE</sequence>
<gene>
    <name evidence="2" type="ORF">HGM15179_013163</name>
</gene>
<dbReference type="EMBL" id="SWJQ01000470">
    <property type="protein sequence ID" value="TRZ13942.1"/>
    <property type="molecule type" value="Genomic_DNA"/>
</dbReference>
<feature type="region of interest" description="Disordered" evidence="1">
    <location>
        <begin position="1"/>
        <end position="26"/>
    </location>
</feature>
<reference evidence="2" key="1">
    <citation type="submission" date="2019-04" db="EMBL/GenBank/DDBJ databases">
        <title>Genome assembly of Zosterops borbonicus 15179.</title>
        <authorList>
            <person name="Leroy T."/>
            <person name="Anselmetti Y."/>
            <person name="Tilak M.-K."/>
            <person name="Nabholz B."/>
        </authorList>
    </citation>
    <scope>NUCLEOTIDE SEQUENCE</scope>
    <source>
        <strain evidence="2">HGM_15179</strain>
        <tissue evidence="2">Muscle</tissue>
    </source>
</reference>
<comment type="caution">
    <text evidence="2">The sequence shown here is derived from an EMBL/GenBank/DDBJ whole genome shotgun (WGS) entry which is preliminary data.</text>
</comment>
<evidence type="ECO:0000313" key="2">
    <source>
        <dbReference type="EMBL" id="TRZ13942.1"/>
    </source>
</evidence>
<protein>
    <submittedName>
        <fullName evidence="2">Uncharacterized protein</fullName>
    </submittedName>
</protein>
<evidence type="ECO:0000256" key="1">
    <source>
        <dbReference type="SAM" id="MobiDB-lite"/>
    </source>
</evidence>
<accession>A0A8K1G985</accession>
<feature type="region of interest" description="Disordered" evidence="1">
    <location>
        <begin position="134"/>
        <end position="182"/>
    </location>
</feature>
<dbReference type="AlphaFoldDB" id="A0A8K1G985"/>
<organism evidence="2 3">
    <name type="scientific">Zosterops borbonicus</name>
    <dbReference type="NCBI Taxonomy" id="364589"/>
    <lineage>
        <taxon>Eukaryota</taxon>
        <taxon>Metazoa</taxon>
        <taxon>Chordata</taxon>
        <taxon>Craniata</taxon>
        <taxon>Vertebrata</taxon>
        <taxon>Euteleostomi</taxon>
        <taxon>Archelosauria</taxon>
        <taxon>Archosauria</taxon>
        <taxon>Dinosauria</taxon>
        <taxon>Saurischia</taxon>
        <taxon>Theropoda</taxon>
        <taxon>Coelurosauria</taxon>
        <taxon>Aves</taxon>
        <taxon>Neognathae</taxon>
        <taxon>Neoaves</taxon>
        <taxon>Telluraves</taxon>
        <taxon>Australaves</taxon>
        <taxon>Passeriformes</taxon>
        <taxon>Sylvioidea</taxon>
        <taxon>Zosteropidae</taxon>
        <taxon>Zosterops</taxon>
    </lineage>
</organism>
<evidence type="ECO:0000313" key="3">
    <source>
        <dbReference type="Proteomes" id="UP000796761"/>
    </source>
</evidence>
<feature type="compositionally biased region" description="Polar residues" evidence="1">
    <location>
        <begin position="164"/>
        <end position="176"/>
    </location>
</feature>